<organism evidence="14 15">
    <name type="scientific">Streptomyces ovatisporus</name>
    <dbReference type="NCBI Taxonomy" id="1128682"/>
    <lineage>
        <taxon>Bacteria</taxon>
        <taxon>Bacillati</taxon>
        <taxon>Actinomycetota</taxon>
        <taxon>Actinomycetes</taxon>
        <taxon>Kitasatosporales</taxon>
        <taxon>Streptomycetaceae</taxon>
        <taxon>Streptomyces</taxon>
    </lineage>
</organism>
<dbReference type="Gene3D" id="3.30.565.10">
    <property type="entry name" value="Histidine kinase-like ATPase, C-terminal domain"/>
    <property type="match status" value="1"/>
</dbReference>
<dbReference type="PANTHER" id="PTHR45866">
    <property type="entry name" value="DNA GYRASE/TOPOISOMERASE SUBUNIT B"/>
    <property type="match status" value="1"/>
</dbReference>
<dbReference type="Pfam" id="PF00204">
    <property type="entry name" value="DNA_gyraseB"/>
    <property type="match status" value="1"/>
</dbReference>
<keyword evidence="9" id="KW-0799">Topoisomerase</keyword>
<dbReference type="CDD" id="cd16928">
    <property type="entry name" value="HATPase_GyrB-like"/>
    <property type="match status" value="1"/>
</dbReference>
<evidence type="ECO:0000256" key="9">
    <source>
        <dbReference type="ARBA" id="ARBA00023029"/>
    </source>
</evidence>
<feature type="domain" description="Toprim" evidence="13">
    <location>
        <begin position="499"/>
        <end position="613"/>
    </location>
</feature>
<evidence type="ECO:0000313" key="14">
    <source>
        <dbReference type="EMBL" id="MFC4497812.1"/>
    </source>
</evidence>
<proteinExistence type="inferred from homology"/>
<keyword evidence="8" id="KW-0460">Magnesium</keyword>
<protein>
    <recommendedName>
        <fullName evidence="4">DNA topoisomerase (ATP-hydrolyzing)</fullName>
        <ecNumber evidence="4">5.6.2.2</ecNumber>
    </recommendedName>
</protein>
<evidence type="ECO:0000256" key="8">
    <source>
        <dbReference type="ARBA" id="ARBA00022842"/>
    </source>
</evidence>
<keyword evidence="6" id="KW-0547">Nucleotide-binding</keyword>
<dbReference type="InterPro" id="IPR000565">
    <property type="entry name" value="Topo_IIA_B"/>
</dbReference>
<dbReference type="InterPro" id="IPR036890">
    <property type="entry name" value="HATPase_C_sf"/>
</dbReference>
<dbReference type="PRINTS" id="PR00418">
    <property type="entry name" value="TPI2FAMILY"/>
</dbReference>
<feature type="region of interest" description="Disordered" evidence="12">
    <location>
        <begin position="182"/>
        <end position="201"/>
    </location>
</feature>
<evidence type="ECO:0000259" key="13">
    <source>
        <dbReference type="PROSITE" id="PS50880"/>
    </source>
</evidence>
<dbReference type="RefSeq" id="WP_386452778.1">
    <property type="nucleotide sequence ID" value="NZ_JBHSFH010000018.1"/>
</dbReference>
<dbReference type="SUPFAM" id="SSF56719">
    <property type="entry name" value="Type II DNA topoisomerase"/>
    <property type="match status" value="1"/>
</dbReference>
<dbReference type="EMBL" id="JBHSFH010000018">
    <property type="protein sequence ID" value="MFC4497812.1"/>
    <property type="molecule type" value="Genomic_DNA"/>
</dbReference>
<dbReference type="EC" id="5.6.2.2" evidence="4"/>
<dbReference type="Pfam" id="PF00986">
    <property type="entry name" value="DNA_gyraseB_C"/>
    <property type="match status" value="1"/>
</dbReference>
<dbReference type="SMART" id="SM00433">
    <property type="entry name" value="TOP2c"/>
    <property type="match status" value="1"/>
</dbReference>
<dbReference type="SMART" id="SM00387">
    <property type="entry name" value="HATPase_c"/>
    <property type="match status" value="1"/>
</dbReference>
<gene>
    <name evidence="14" type="ORF">ACFPA8_27145</name>
</gene>
<evidence type="ECO:0000256" key="7">
    <source>
        <dbReference type="ARBA" id="ARBA00022840"/>
    </source>
</evidence>
<dbReference type="InterPro" id="IPR013506">
    <property type="entry name" value="Topo_IIA_bsu_dom2"/>
</dbReference>
<evidence type="ECO:0000256" key="10">
    <source>
        <dbReference type="ARBA" id="ARBA00023125"/>
    </source>
</evidence>
<comment type="caution">
    <text evidence="14">The sequence shown here is derived from an EMBL/GenBank/DDBJ whole genome shotgun (WGS) entry which is preliminary data.</text>
</comment>
<keyword evidence="11" id="KW-0413">Isomerase</keyword>
<evidence type="ECO:0000256" key="4">
    <source>
        <dbReference type="ARBA" id="ARBA00012895"/>
    </source>
</evidence>
<keyword evidence="10" id="KW-0238">DNA-binding</keyword>
<name>A0ABV9AD42_9ACTN</name>
<comment type="similarity">
    <text evidence="3">Belongs to the type II topoisomerase GyrB family.</text>
</comment>
<dbReference type="SUPFAM" id="SSF54211">
    <property type="entry name" value="Ribosomal protein S5 domain 2-like"/>
    <property type="match status" value="1"/>
</dbReference>
<dbReference type="InterPro" id="IPR002288">
    <property type="entry name" value="DNA_gyrase_B_C"/>
</dbReference>
<evidence type="ECO:0000256" key="6">
    <source>
        <dbReference type="ARBA" id="ARBA00022741"/>
    </source>
</evidence>
<dbReference type="PROSITE" id="PS00177">
    <property type="entry name" value="TOPOISOMERASE_II"/>
    <property type="match status" value="1"/>
</dbReference>
<dbReference type="InterPro" id="IPR014721">
    <property type="entry name" value="Ribsml_uS5_D2-typ_fold_subgr"/>
</dbReference>
<dbReference type="Gene3D" id="3.30.230.10">
    <property type="match status" value="1"/>
</dbReference>
<dbReference type="Pfam" id="PF01751">
    <property type="entry name" value="Toprim"/>
    <property type="match status" value="1"/>
</dbReference>
<dbReference type="InterPro" id="IPR018522">
    <property type="entry name" value="TopoIIA_CS"/>
</dbReference>
<dbReference type="InterPro" id="IPR020568">
    <property type="entry name" value="Ribosomal_Su5_D2-typ_SF"/>
</dbReference>
<evidence type="ECO:0000256" key="12">
    <source>
        <dbReference type="SAM" id="MobiDB-lite"/>
    </source>
</evidence>
<keyword evidence="5" id="KW-0479">Metal-binding</keyword>
<dbReference type="NCBIfam" id="NF004189">
    <property type="entry name" value="PRK05644.1"/>
    <property type="match status" value="1"/>
</dbReference>
<sequence>MTAEPSLATGTGNTKPSAALLTGADRDGGSNYTARHLLVLEGLEAVRKRPGMYIGSTDSRGLMHCLWEIIDNSVDEALGGHCDHIEVILHDDGSVEIRDNGRGIPVDVEPKTGLSGVEVVMTKLHAGGKFGGGSYAASGGLHGVGASVVNALSSRLDIEVDRGSRTHSISFRRGVPGIFTESGPDAPFDPASGLRKGKKLPKNRTGTRVRYWADRQIFLKDAKLSLETLYARARQTAFLVPGLTLVVRDERGLEQSAGPEGEGASGSGVSEEVFRYDGGISEFCEYLAQDRPVCDVLRLQGKGQFKETVPVLDDRGHMIPTEVQRELGVDIALRWGTGYDTTLKSFVNIIATPKGGTHVSGFERSVTRTVNEALRSTKILRVAEDDVAKDDALEGLTAVVTVRLAEPQFEGQTKEVLGTSAASRIVAQVVATELKGFLTSTKRDAKQQARSVLEKIAAAARTRIAARQHKEAQRRKTALESSALPAKLADCRSDDVERSELFIVEGDSALGTAKLARNSEFQALLPIRGKILNVQKSSVSDMLKNAECGSIIQVIGAGSGRTFDIDQARYGKVIFLADADVDGAHIRCLLLTLFQRYMRPMVEEGRVFSAVPPLHRIELTNPKKGQSKYIYTYSDNELRQTLMELQRTKVRYKDSIQRYKGLGEMDADQLAETTMDPRHRTLRRINISDLESAEAAFDLLMGSEVAPRREFISSSAATLDRSRIDV</sequence>
<feature type="region of interest" description="Disordered" evidence="12">
    <location>
        <begin position="1"/>
        <end position="22"/>
    </location>
</feature>
<dbReference type="Gene3D" id="3.40.50.670">
    <property type="match status" value="1"/>
</dbReference>
<dbReference type="InterPro" id="IPR001241">
    <property type="entry name" value="Topo_IIA"/>
</dbReference>
<evidence type="ECO:0000256" key="1">
    <source>
        <dbReference type="ARBA" id="ARBA00000185"/>
    </source>
</evidence>
<comment type="cofactor">
    <cofactor evidence="2">
        <name>Mg(2+)</name>
        <dbReference type="ChEBI" id="CHEBI:18420"/>
    </cofactor>
</comment>
<evidence type="ECO:0000256" key="5">
    <source>
        <dbReference type="ARBA" id="ARBA00022723"/>
    </source>
</evidence>
<reference evidence="15" key="1">
    <citation type="journal article" date="2019" name="Int. J. Syst. Evol. Microbiol.">
        <title>The Global Catalogue of Microorganisms (GCM) 10K type strain sequencing project: providing services to taxonomists for standard genome sequencing and annotation.</title>
        <authorList>
            <consortium name="The Broad Institute Genomics Platform"/>
            <consortium name="The Broad Institute Genome Sequencing Center for Infectious Disease"/>
            <person name="Wu L."/>
            <person name="Ma J."/>
        </authorList>
    </citation>
    <scope>NUCLEOTIDE SEQUENCE [LARGE SCALE GENOMIC DNA]</scope>
    <source>
        <strain evidence="15">CGMCC 4.7357</strain>
    </source>
</reference>
<dbReference type="InterPro" id="IPR003594">
    <property type="entry name" value="HATPase_dom"/>
</dbReference>
<dbReference type="Proteomes" id="UP001595997">
    <property type="component" value="Unassembled WGS sequence"/>
</dbReference>
<dbReference type="SUPFAM" id="SSF55874">
    <property type="entry name" value="ATPase domain of HSP90 chaperone/DNA topoisomerase II/histidine kinase"/>
    <property type="match status" value="1"/>
</dbReference>
<dbReference type="Pfam" id="PF02518">
    <property type="entry name" value="HATPase_c"/>
    <property type="match status" value="1"/>
</dbReference>
<dbReference type="PRINTS" id="PR01159">
    <property type="entry name" value="DNAGYRASEB"/>
</dbReference>
<dbReference type="PROSITE" id="PS50880">
    <property type="entry name" value="TOPRIM"/>
    <property type="match status" value="1"/>
</dbReference>
<dbReference type="InterPro" id="IPR013760">
    <property type="entry name" value="Topo_IIA-like_dom_sf"/>
</dbReference>
<dbReference type="PANTHER" id="PTHR45866:SF1">
    <property type="entry name" value="DNA GYRASE SUBUNIT B, MITOCHONDRIAL"/>
    <property type="match status" value="1"/>
</dbReference>
<dbReference type="CDD" id="cd00822">
    <property type="entry name" value="TopoII_Trans_DNA_gyrase"/>
    <property type="match status" value="1"/>
</dbReference>
<keyword evidence="15" id="KW-1185">Reference proteome</keyword>
<dbReference type="InterPro" id="IPR006171">
    <property type="entry name" value="TOPRIM_dom"/>
</dbReference>
<evidence type="ECO:0000256" key="2">
    <source>
        <dbReference type="ARBA" id="ARBA00001946"/>
    </source>
</evidence>
<comment type="catalytic activity">
    <reaction evidence="1">
        <text>ATP-dependent breakage, passage and rejoining of double-stranded DNA.</text>
        <dbReference type="EC" id="5.6.2.2"/>
    </reaction>
</comment>
<dbReference type="InterPro" id="IPR013759">
    <property type="entry name" value="Topo_IIA_B_C"/>
</dbReference>
<evidence type="ECO:0000256" key="11">
    <source>
        <dbReference type="ARBA" id="ARBA00023235"/>
    </source>
</evidence>
<evidence type="ECO:0000313" key="15">
    <source>
        <dbReference type="Proteomes" id="UP001595997"/>
    </source>
</evidence>
<accession>A0ABV9AD42</accession>
<keyword evidence="7" id="KW-0067">ATP-binding</keyword>
<evidence type="ECO:0000256" key="3">
    <source>
        <dbReference type="ARBA" id="ARBA00010708"/>
    </source>
</evidence>